<sequence>MTIPMSKQQDIRRLDAKGLPHTEIARRLGVDRGTVAKWAGMEDCSPKPPARRRVKSVLDGYKPLIDSWLEADRLMPRKQRHTAKRVHDRLRDEHGFTGSYSTVL</sequence>
<dbReference type="SUPFAM" id="SSF46689">
    <property type="entry name" value="Homeodomain-like"/>
    <property type="match status" value="1"/>
</dbReference>
<evidence type="ECO:0000313" key="3">
    <source>
        <dbReference type="Proteomes" id="UP000216352"/>
    </source>
</evidence>
<evidence type="ECO:0000313" key="2">
    <source>
        <dbReference type="EMBL" id="OZG59269.1"/>
    </source>
</evidence>
<name>A0A261FJE4_9BIFI</name>
<dbReference type="EMBL" id="MWWX01000023">
    <property type="protein sequence ID" value="OZG59269.1"/>
    <property type="molecule type" value="Genomic_DNA"/>
</dbReference>
<keyword evidence="3" id="KW-1185">Reference proteome</keyword>
<gene>
    <name evidence="2" type="ORF">BLEM_2286</name>
</gene>
<organism evidence="2 3">
    <name type="scientific">Bifidobacterium lemurum</name>
    <dbReference type="NCBI Taxonomy" id="1603886"/>
    <lineage>
        <taxon>Bacteria</taxon>
        <taxon>Bacillati</taxon>
        <taxon>Actinomycetota</taxon>
        <taxon>Actinomycetes</taxon>
        <taxon>Bifidobacteriales</taxon>
        <taxon>Bifidobacteriaceae</taxon>
        <taxon>Bifidobacterium</taxon>
    </lineage>
</organism>
<proteinExistence type="predicted"/>
<dbReference type="InterPro" id="IPR009057">
    <property type="entry name" value="Homeodomain-like_sf"/>
</dbReference>
<accession>A0A261FJE4</accession>
<feature type="domain" description="HTH IS21-type" evidence="1">
    <location>
        <begin position="6"/>
        <end position="69"/>
    </location>
</feature>
<feature type="non-terminal residue" evidence="2">
    <location>
        <position position="104"/>
    </location>
</feature>
<comment type="caution">
    <text evidence="2">The sequence shown here is derived from an EMBL/GenBank/DDBJ whole genome shotgun (WGS) entry which is preliminary data.</text>
</comment>
<dbReference type="InterPro" id="IPR017894">
    <property type="entry name" value="HTH_IS21_transposase_type"/>
</dbReference>
<reference evidence="2 3" key="1">
    <citation type="journal article" date="2017" name="BMC Genomics">
        <title>Comparative genomic and phylogenomic analyses of the Bifidobacteriaceae family.</title>
        <authorList>
            <person name="Lugli G.A."/>
            <person name="Milani C."/>
            <person name="Turroni F."/>
            <person name="Duranti S."/>
            <person name="Mancabelli L."/>
            <person name="Mangifesta M."/>
            <person name="Ferrario C."/>
            <person name="Modesto M."/>
            <person name="Mattarelli P."/>
            <person name="Jiri K."/>
            <person name="van Sinderen D."/>
            <person name="Ventura M."/>
        </authorList>
    </citation>
    <scope>NUCLEOTIDE SEQUENCE [LARGE SCALE GENOMIC DNA]</scope>
    <source>
        <strain evidence="2 3">DSM 28807</strain>
    </source>
</reference>
<protein>
    <submittedName>
        <fullName evidence="2">Integrase</fullName>
    </submittedName>
</protein>
<dbReference type="Proteomes" id="UP000216352">
    <property type="component" value="Unassembled WGS sequence"/>
</dbReference>
<evidence type="ECO:0000259" key="1">
    <source>
        <dbReference type="PROSITE" id="PS50531"/>
    </source>
</evidence>
<dbReference type="PROSITE" id="PS50531">
    <property type="entry name" value="HTH_IS21"/>
    <property type="match status" value="1"/>
</dbReference>
<dbReference type="AlphaFoldDB" id="A0A261FJE4"/>